<dbReference type="AlphaFoldDB" id="A0A0A9A2F8"/>
<reference evidence="1" key="2">
    <citation type="journal article" date="2015" name="Data Brief">
        <title>Shoot transcriptome of the giant reed, Arundo donax.</title>
        <authorList>
            <person name="Barrero R.A."/>
            <person name="Guerrero F.D."/>
            <person name="Moolhuijzen P."/>
            <person name="Goolsby J.A."/>
            <person name="Tidwell J."/>
            <person name="Bellgard S.E."/>
            <person name="Bellgard M.I."/>
        </authorList>
    </citation>
    <scope>NUCLEOTIDE SEQUENCE</scope>
    <source>
        <tissue evidence="1">Shoot tissue taken approximately 20 cm above the soil surface</tissue>
    </source>
</reference>
<name>A0A0A9A2F8_ARUDO</name>
<evidence type="ECO:0000313" key="1">
    <source>
        <dbReference type="EMBL" id="JAD45286.1"/>
    </source>
</evidence>
<accession>A0A0A9A2F8</accession>
<dbReference type="EMBL" id="GBRH01252609">
    <property type="protein sequence ID" value="JAD45286.1"/>
    <property type="molecule type" value="Transcribed_RNA"/>
</dbReference>
<protein>
    <submittedName>
        <fullName evidence="1">Uncharacterized protein</fullName>
    </submittedName>
</protein>
<organism evidence="1">
    <name type="scientific">Arundo donax</name>
    <name type="common">Giant reed</name>
    <name type="synonym">Donax arundinaceus</name>
    <dbReference type="NCBI Taxonomy" id="35708"/>
    <lineage>
        <taxon>Eukaryota</taxon>
        <taxon>Viridiplantae</taxon>
        <taxon>Streptophyta</taxon>
        <taxon>Embryophyta</taxon>
        <taxon>Tracheophyta</taxon>
        <taxon>Spermatophyta</taxon>
        <taxon>Magnoliopsida</taxon>
        <taxon>Liliopsida</taxon>
        <taxon>Poales</taxon>
        <taxon>Poaceae</taxon>
        <taxon>PACMAD clade</taxon>
        <taxon>Arundinoideae</taxon>
        <taxon>Arundineae</taxon>
        <taxon>Arundo</taxon>
    </lineage>
</organism>
<reference evidence="1" key="1">
    <citation type="submission" date="2014-09" db="EMBL/GenBank/DDBJ databases">
        <authorList>
            <person name="Magalhaes I.L.F."/>
            <person name="Oliveira U."/>
            <person name="Santos F.R."/>
            <person name="Vidigal T.H.D.A."/>
            <person name="Brescovit A.D."/>
            <person name="Santos A.J."/>
        </authorList>
    </citation>
    <scope>NUCLEOTIDE SEQUENCE</scope>
    <source>
        <tissue evidence="1">Shoot tissue taken approximately 20 cm above the soil surface</tissue>
    </source>
</reference>
<sequence length="30" mass="3417">MLLVVSIQAKDYPQKKSTQAKEIQLSRLVT</sequence>
<proteinExistence type="predicted"/>